<dbReference type="PANTHER" id="PTHR38568">
    <property type="entry name" value="DUF445 DOMAIN-CONTAINING PROTEIN-RELATED"/>
    <property type="match status" value="1"/>
</dbReference>
<dbReference type="Proteomes" id="UP000694865">
    <property type="component" value="Unplaced"/>
</dbReference>
<gene>
    <name evidence="3" type="primary">LOC100376044</name>
</gene>
<evidence type="ECO:0000256" key="1">
    <source>
        <dbReference type="SAM" id="Phobius"/>
    </source>
</evidence>
<evidence type="ECO:0000313" key="3">
    <source>
        <dbReference type="RefSeq" id="XP_002730501.2"/>
    </source>
</evidence>
<sequence length="310" mass="34821">MTNDDVLAKKHKCIVYCTTKMSQLKNMGTSDFVYSNHRIDYINTSKHHVTTSQPVQEHQSIWVKLKILLSQLFTDKGNFSLLTTLSILVIGIIIVIPSDGALREAGKFFLSCGIFGFSAGFTNSLAIQMLFIKIPFLYGSGVIPSQYKETKYQIKKLLMDAFASESVLISLADAVQGFSGSTELEKTNAMLDEKLLELDEKYDKWLNTAGLDKPTTKLLLKMLIYECRDEMITNIKLSYPEISKESNIGQLQHMMTDIIESRMEVLTEKKLTDITRHVIKQHLGWVVLWGCFIGGIIGLACQAAGISPNY</sequence>
<accession>A0ABM0GID7</accession>
<dbReference type="PANTHER" id="PTHR38568:SF2">
    <property type="entry name" value="DUF445 DOMAIN-CONTAINING PROTEIN"/>
    <property type="match status" value="1"/>
</dbReference>
<keyword evidence="1" id="KW-0812">Transmembrane</keyword>
<proteinExistence type="predicted"/>
<dbReference type="GeneID" id="100376044"/>
<name>A0ABM0GID7_SACKO</name>
<protein>
    <submittedName>
        <fullName evidence="3">Uncharacterized protein LOC100376044</fullName>
    </submittedName>
</protein>
<organism evidence="2 3">
    <name type="scientific">Saccoglossus kowalevskii</name>
    <name type="common">Acorn worm</name>
    <dbReference type="NCBI Taxonomy" id="10224"/>
    <lineage>
        <taxon>Eukaryota</taxon>
        <taxon>Metazoa</taxon>
        <taxon>Hemichordata</taxon>
        <taxon>Enteropneusta</taxon>
        <taxon>Harrimaniidae</taxon>
        <taxon>Saccoglossus</taxon>
    </lineage>
</organism>
<evidence type="ECO:0000313" key="2">
    <source>
        <dbReference type="Proteomes" id="UP000694865"/>
    </source>
</evidence>
<feature type="transmembrane region" description="Helical" evidence="1">
    <location>
        <begin position="79"/>
        <end position="96"/>
    </location>
</feature>
<dbReference type="RefSeq" id="XP_002730501.2">
    <property type="nucleotide sequence ID" value="XM_002730455.2"/>
</dbReference>
<feature type="transmembrane region" description="Helical" evidence="1">
    <location>
        <begin position="283"/>
        <end position="306"/>
    </location>
</feature>
<keyword evidence="1" id="KW-1133">Transmembrane helix</keyword>
<reference evidence="3" key="1">
    <citation type="submission" date="2025-08" db="UniProtKB">
        <authorList>
            <consortium name="RefSeq"/>
        </authorList>
    </citation>
    <scope>IDENTIFICATION</scope>
    <source>
        <tissue evidence="3">Testes</tissue>
    </source>
</reference>
<keyword evidence="2" id="KW-1185">Reference proteome</keyword>
<keyword evidence="1" id="KW-0472">Membrane</keyword>